<evidence type="ECO:0000259" key="3">
    <source>
        <dbReference type="Pfam" id="PF14846"/>
    </source>
</evidence>
<reference evidence="4 5" key="1">
    <citation type="submission" date="2017-03" db="EMBL/GenBank/DDBJ databases">
        <title>Genome of the blue death feigning beetle - Asbolus verrucosus.</title>
        <authorList>
            <person name="Rider S.D."/>
        </authorList>
    </citation>
    <scope>NUCLEOTIDE SEQUENCE [LARGE SCALE GENOMIC DNA]</scope>
    <source>
        <strain evidence="4">Butters</strain>
        <tissue evidence="4">Head and leg muscle</tissue>
    </source>
</reference>
<gene>
    <name evidence="4" type="ORF">BDFB_003025</name>
</gene>
<dbReference type="Pfam" id="PF14846">
    <property type="entry name" value="DUF4485"/>
    <property type="match status" value="1"/>
</dbReference>
<dbReference type="Proteomes" id="UP000292052">
    <property type="component" value="Unassembled WGS sequence"/>
</dbReference>
<dbReference type="EMBL" id="QDEB01069508">
    <property type="protein sequence ID" value="RZC35607.1"/>
    <property type="molecule type" value="Genomic_DNA"/>
</dbReference>
<evidence type="ECO:0000256" key="2">
    <source>
        <dbReference type="SAM" id="MobiDB-lite"/>
    </source>
</evidence>
<dbReference type="STRING" id="1661398.A0A482VTL4"/>
<dbReference type="AlphaFoldDB" id="A0A482VTL4"/>
<evidence type="ECO:0000256" key="1">
    <source>
        <dbReference type="SAM" id="Coils"/>
    </source>
</evidence>
<proteinExistence type="predicted"/>
<name>A0A482VTL4_ASBVE</name>
<evidence type="ECO:0000313" key="4">
    <source>
        <dbReference type="EMBL" id="RZC35607.1"/>
    </source>
</evidence>
<keyword evidence="1" id="KW-0175">Coiled coil</keyword>
<accession>A0A482VTL4</accession>
<feature type="domain" description="DUF4485" evidence="3">
    <location>
        <begin position="12"/>
        <end position="91"/>
    </location>
</feature>
<feature type="compositionally biased region" description="Basic and acidic residues" evidence="2">
    <location>
        <begin position="109"/>
        <end position="124"/>
    </location>
</feature>
<dbReference type="OrthoDB" id="78101at2759"/>
<dbReference type="InterPro" id="IPR027831">
    <property type="entry name" value="DUF4485"/>
</dbReference>
<feature type="coiled-coil region" evidence="1">
    <location>
        <begin position="480"/>
        <end position="507"/>
    </location>
</feature>
<feature type="coiled-coil region" evidence="1">
    <location>
        <begin position="241"/>
        <end position="306"/>
    </location>
</feature>
<comment type="caution">
    <text evidence="4">The sequence shown here is derived from an EMBL/GenBank/DDBJ whole genome shotgun (WGS) entry which is preliminary data.</text>
</comment>
<feature type="region of interest" description="Disordered" evidence="2">
    <location>
        <begin position="100"/>
        <end position="149"/>
    </location>
</feature>
<organism evidence="4 5">
    <name type="scientific">Asbolus verrucosus</name>
    <name type="common">Desert ironclad beetle</name>
    <dbReference type="NCBI Taxonomy" id="1661398"/>
    <lineage>
        <taxon>Eukaryota</taxon>
        <taxon>Metazoa</taxon>
        <taxon>Ecdysozoa</taxon>
        <taxon>Arthropoda</taxon>
        <taxon>Hexapoda</taxon>
        <taxon>Insecta</taxon>
        <taxon>Pterygota</taxon>
        <taxon>Neoptera</taxon>
        <taxon>Endopterygota</taxon>
        <taxon>Coleoptera</taxon>
        <taxon>Polyphaga</taxon>
        <taxon>Cucujiformia</taxon>
        <taxon>Tenebrionidae</taxon>
        <taxon>Pimeliinae</taxon>
        <taxon>Asbolus</taxon>
    </lineage>
</organism>
<keyword evidence="5" id="KW-1185">Reference proteome</keyword>
<evidence type="ECO:0000313" key="5">
    <source>
        <dbReference type="Proteomes" id="UP000292052"/>
    </source>
</evidence>
<feature type="compositionally biased region" description="Basic residues" evidence="2">
    <location>
        <begin position="125"/>
        <end position="134"/>
    </location>
</feature>
<protein>
    <submittedName>
        <fullName evidence="4">Intracellular protein transport protein USO1-like</fullName>
    </submittedName>
</protein>
<feature type="coiled-coil region" evidence="1">
    <location>
        <begin position="352"/>
        <end position="386"/>
    </location>
</feature>
<sequence>MSAASEEVQKDLDAEFRQILYIIKPYIAHINDHFHLEKYRVWLERLSESSTAEKFERNKYLVELANQIHDNALKPPFTFGPPRGPLPKLRTFQKEELEEWPYISPRRPQHADPSKRQEAKDASPQKKKHSKTKTISRPFQKLGKVDDSRINSDTSSWCDLTESGTSVNLGCGDTDLDEDGKKLSSQHKKEGLKLQEHFMKKYEEESNANSKDSESCSIDSRQFMDTTEEINSSRKPTEEEVEALKLRMKDLLEVKNALRDTHCLTEDRKKTIDNLQIKLKNAEKQNAELKSQLDAQKKKITEMEKLKNKEIYEFKEKFTHLRQKEIEFLKQYHKDEIQEVEKSHSSRISVIQSEIKEKIEAVKKEYEEKIKKLDESSAELLKEKDEEICRQVPLQLHLQNKNNPVVRLRSEIKAKEGEPPDEQNSEQIISLKKCISKLDRVLHKNEKDYVKKIEKLKQELEVRDMTTQVQLRTQRADLIVRNTAAKQEELKNALNSLEGKYKKMMETLQLHALEAKKHDEKLIHELRALLDKHNIVH</sequence>